<dbReference type="AlphaFoldDB" id="A0A2K8KZL5"/>
<dbReference type="InterPro" id="IPR028082">
    <property type="entry name" value="Peripla_BP_I"/>
</dbReference>
<dbReference type="GO" id="GO:0031241">
    <property type="term" value="C:periplasmic side of cell outer membrane"/>
    <property type="evidence" value="ECO:0007669"/>
    <property type="project" value="TreeGrafter"/>
</dbReference>
<evidence type="ECO:0000313" key="3">
    <source>
        <dbReference type="EMBL" id="ATX77806.1"/>
    </source>
</evidence>
<dbReference type="Proteomes" id="UP000229757">
    <property type="component" value="Chromosome"/>
</dbReference>
<keyword evidence="1" id="KW-0472">Membrane</keyword>
<dbReference type="PROSITE" id="PS51257">
    <property type="entry name" value="PROKAR_LIPOPROTEIN"/>
    <property type="match status" value="1"/>
</dbReference>
<keyword evidence="2" id="KW-0732">Signal</keyword>
<dbReference type="PANTHER" id="PTHR38038:SF1">
    <property type="entry name" value="PENICILLIN-BINDING PROTEIN ACTIVATOR LPOA"/>
    <property type="match status" value="1"/>
</dbReference>
<gene>
    <name evidence="3" type="primary">lppC</name>
    <name evidence="3" type="ORF">REIFOR_02683</name>
</gene>
<dbReference type="InterPro" id="IPR007443">
    <property type="entry name" value="LpoA"/>
</dbReference>
<dbReference type="GO" id="GO:0030234">
    <property type="term" value="F:enzyme regulator activity"/>
    <property type="evidence" value="ECO:0007669"/>
    <property type="project" value="TreeGrafter"/>
</dbReference>
<dbReference type="EMBL" id="CP011797">
    <property type="protein sequence ID" value="ATX77806.1"/>
    <property type="molecule type" value="Genomic_DNA"/>
</dbReference>
<protein>
    <submittedName>
        <fullName evidence="3">LppC putative lipoprotein</fullName>
    </submittedName>
</protein>
<evidence type="ECO:0000256" key="1">
    <source>
        <dbReference type="ARBA" id="ARBA00023136"/>
    </source>
</evidence>
<dbReference type="GO" id="GO:0009252">
    <property type="term" value="P:peptidoglycan biosynthetic process"/>
    <property type="evidence" value="ECO:0007669"/>
    <property type="project" value="TreeGrafter"/>
</dbReference>
<reference evidence="3 4" key="1">
    <citation type="journal article" date="2017" name="Environ. Microbiol.">
        <title>Genomic and physiological analyses of 'Reinekea forsetii' reveal a versatile opportunistic lifestyle during spring algae blooms.</title>
        <authorList>
            <person name="Avci B."/>
            <person name="Hahnke R.L."/>
            <person name="Chafee M."/>
            <person name="Fischer T."/>
            <person name="Gruber-Vodicka H."/>
            <person name="Tegetmeyer H.E."/>
            <person name="Harder J."/>
            <person name="Fuchs B.M."/>
            <person name="Amann R.I."/>
            <person name="Teeling H."/>
        </authorList>
    </citation>
    <scope>NUCLEOTIDE SEQUENCE [LARGE SCALE GENOMIC DNA]</scope>
    <source>
        <strain evidence="3 4">Hel1_31_D35</strain>
    </source>
</reference>
<dbReference type="Pfam" id="PF04348">
    <property type="entry name" value="LppC"/>
    <property type="match status" value="1"/>
</dbReference>
<feature type="chain" id="PRO_5014713497" evidence="2">
    <location>
        <begin position="31"/>
        <end position="608"/>
    </location>
</feature>
<evidence type="ECO:0000313" key="4">
    <source>
        <dbReference type="Proteomes" id="UP000229757"/>
    </source>
</evidence>
<feature type="signal peptide" evidence="2">
    <location>
        <begin position="1"/>
        <end position="30"/>
    </location>
</feature>
<dbReference type="KEGG" id="rfo:REIFOR_02683"/>
<sequence length="608" mass="67944">MRICSFANTATLLSLLVLALLQGCATTVVAPPPVIVAPQVIIAPTAEPESEPLVNQQITTIEDYIAQRQVDEARILLHSLSFNQLLTDQQTRYVLANANIALILGDGQEALSWLSGEYAYLLDGLPLQEQIALNLKRAEAYEFSGRSLSAARERIFLAPVLEGETAITNQEQIWFDLQLVPQEQLLSLVNTESSPDLTGWIELALISRTEDGELSRLQSVVEQWQLANSRHPAAKRLPRSLQMLTELTLNQPTRLGILLPLSGSLEKAGNAIRNGLLAAWYQARQYGQETPELTFYDTAANEDIGALYKQATAEGAQAIIGPLTKVKVQRMAGIQDLPIPVLALNYADSRVERVTNFYQFGLAPEDEAIQVANDIWQQGVRRVMIVAPDSAWGERVSDAFVRFWQLKGGVIASKAFFSQPDQYLTNIKNALNIQDSEERYQLLRRKLDEDLVFEFRRREDIDMVFMLAFPAQARQLKPILNYQRGVDLPVVATSILYSGVDDPDKNKDLEGVRFVEMPWRLAPSPIKNRVAEAFPESLDNYAALVALGVDAYRLYPRLAQMSVFNDVRIQGVTGAMTLTENGRIQRELDWAEVQDGLIRQVPATDLLQ</sequence>
<accession>A0A2K8KZL5</accession>
<dbReference type="Gene3D" id="1.25.40.650">
    <property type="match status" value="1"/>
</dbReference>
<name>A0A2K8KZL5_9GAMM</name>
<dbReference type="CDD" id="cd06339">
    <property type="entry name" value="PBP1_YraM_LppC_lipoprotein-like"/>
    <property type="match status" value="1"/>
</dbReference>
<proteinExistence type="predicted"/>
<keyword evidence="3" id="KW-0449">Lipoprotein</keyword>
<organism evidence="3 4">
    <name type="scientific">Reinekea forsetii</name>
    <dbReference type="NCBI Taxonomy" id="1336806"/>
    <lineage>
        <taxon>Bacteria</taxon>
        <taxon>Pseudomonadati</taxon>
        <taxon>Pseudomonadota</taxon>
        <taxon>Gammaproteobacteria</taxon>
        <taxon>Oceanospirillales</taxon>
        <taxon>Saccharospirillaceae</taxon>
        <taxon>Reinekea</taxon>
    </lineage>
</organism>
<dbReference type="SUPFAM" id="SSF53822">
    <property type="entry name" value="Periplasmic binding protein-like I"/>
    <property type="match status" value="1"/>
</dbReference>
<dbReference type="Gene3D" id="3.40.50.2300">
    <property type="match status" value="2"/>
</dbReference>
<dbReference type="PANTHER" id="PTHR38038">
    <property type="entry name" value="PENICILLIN-BINDING PROTEIN ACTIVATOR LPOA"/>
    <property type="match status" value="1"/>
</dbReference>
<keyword evidence="4" id="KW-1185">Reference proteome</keyword>
<evidence type="ECO:0000256" key="2">
    <source>
        <dbReference type="SAM" id="SignalP"/>
    </source>
</evidence>